<dbReference type="EMBL" id="JYDQ01000335">
    <property type="protein sequence ID" value="KRY08422.1"/>
    <property type="molecule type" value="Genomic_DNA"/>
</dbReference>
<proteinExistence type="predicted"/>
<keyword evidence="2" id="KW-1185">Reference proteome</keyword>
<dbReference type="AlphaFoldDB" id="A0A0V0Z7F0"/>
<organism evidence="1 2">
    <name type="scientific">Trichinella patagoniensis</name>
    <dbReference type="NCBI Taxonomy" id="990121"/>
    <lineage>
        <taxon>Eukaryota</taxon>
        <taxon>Metazoa</taxon>
        <taxon>Ecdysozoa</taxon>
        <taxon>Nematoda</taxon>
        <taxon>Enoplea</taxon>
        <taxon>Dorylaimia</taxon>
        <taxon>Trichinellida</taxon>
        <taxon>Trichinellidae</taxon>
        <taxon>Trichinella</taxon>
    </lineage>
</organism>
<sequence>MNGPWTRGKVWPAYSTAFDWCVPRAHWPAGGRIQSSSFDRVQANGRAESRKLVANQYVGNFRGRLGARWIPLGSFLEGPRSSWPVFGTHRTFLASVGVPWLSVSVCFERHTCGRPDTTRPPPSSCVARNSVTGVCPAFDGTQSGHRTWYCAWFLSSFGTSS</sequence>
<comment type="caution">
    <text evidence="1">The sequence shown here is derived from an EMBL/GenBank/DDBJ whole genome shotgun (WGS) entry which is preliminary data.</text>
</comment>
<evidence type="ECO:0000313" key="2">
    <source>
        <dbReference type="Proteomes" id="UP000054783"/>
    </source>
</evidence>
<accession>A0A0V0Z7F0</accession>
<gene>
    <name evidence="1" type="ORF">T12_2722</name>
</gene>
<evidence type="ECO:0000313" key="1">
    <source>
        <dbReference type="EMBL" id="KRY08422.1"/>
    </source>
</evidence>
<protein>
    <submittedName>
        <fullName evidence="1">Uncharacterized protein</fullName>
    </submittedName>
</protein>
<dbReference type="Proteomes" id="UP000054783">
    <property type="component" value="Unassembled WGS sequence"/>
</dbReference>
<reference evidence="1 2" key="1">
    <citation type="submission" date="2015-01" db="EMBL/GenBank/DDBJ databases">
        <title>Evolution of Trichinella species and genotypes.</title>
        <authorList>
            <person name="Korhonen P.K."/>
            <person name="Edoardo P."/>
            <person name="Giuseppe L.R."/>
            <person name="Gasser R.B."/>
        </authorList>
    </citation>
    <scope>NUCLEOTIDE SEQUENCE [LARGE SCALE GENOMIC DNA]</scope>
    <source>
        <strain evidence="1">ISS2496</strain>
    </source>
</reference>
<name>A0A0V0Z7F0_9BILA</name>